<dbReference type="Pfam" id="PF00326">
    <property type="entry name" value="Peptidase_S9"/>
    <property type="match status" value="1"/>
</dbReference>
<dbReference type="SUPFAM" id="SSF82171">
    <property type="entry name" value="DPP6 N-terminal domain-like"/>
    <property type="match status" value="1"/>
</dbReference>
<gene>
    <name evidence="5" type="ORF">ETD85_03315</name>
</gene>
<sequence length="638" mass="69162">MSWVWRPASPQEPQRRAAAGSTDSRGCHMLGYLDFVPQQRFQRTLALSPNGRMVAYSSHASGHYDLWIIPVAGGEPRRVAGFDNRTVRQFAWTPSGDQLVFTADENGDEQFRIYMVALKGGEPTEIGSGPDCQRILAESPFDPTGRFLAYTANDRDPAAQDLIVHDLETGGLRRFTPPEGVAFEAVSLSPDGRWLLSTGFRSNTDIAVYLTDLSNPDAEPGCVTSALGEGVFEPGAWAPNSSGFHLLTDHWSEFTAAAFYNLKTKSLDAIANPNWDVEALDVADGVRIWSVNEAGRSRLHAERDGSPIPLPDIPPGVISALSLASDGSLAVVLIDSAARPAELAILDLVGQEFRYLTDTRPTALRVIDPIVPELITYPARDGRDVHALLYRPNGPGPHPVLLSIHGGPEAQERPIYARSGLYQHLLHRGIAILAPNAAGSTGYGTAHQKLIYRDWGGVDLDDLDHGVRYLQTLDWTDTSRLAVMGASYGGFAALSCLARLPYSWAAGVSICGPSNLVTLAKASPPTWKTFVATVLGDPDTCAEHLLERSPVTHADGITAPLFVIQGAHDPRVPQAESDQIVTRLRDRGVEVRYDIYPDEGHGFTNRANELTAYEAISTFLHAHLIATGANHPEPLQTG</sequence>
<dbReference type="Gene3D" id="3.40.50.1820">
    <property type="entry name" value="alpha/beta hydrolase"/>
    <property type="match status" value="1"/>
</dbReference>
<proteinExistence type="predicted"/>
<dbReference type="OrthoDB" id="128799at2"/>
<dbReference type="SUPFAM" id="SSF53474">
    <property type="entry name" value="alpha/beta-Hydrolases"/>
    <property type="match status" value="1"/>
</dbReference>
<dbReference type="InterPro" id="IPR011659">
    <property type="entry name" value="WD40"/>
</dbReference>
<dbReference type="PANTHER" id="PTHR42776:SF27">
    <property type="entry name" value="DIPEPTIDYL PEPTIDASE FAMILY MEMBER 6"/>
    <property type="match status" value="1"/>
</dbReference>
<feature type="domain" description="Peptidase S9 prolyl oligopeptidase catalytic" evidence="4">
    <location>
        <begin position="424"/>
        <end position="624"/>
    </location>
</feature>
<keyword evidence="2" id="KW-0720">Serine protease</keyword>
<dbReference type="InterPro" id="IPR001375">
    <property type="entry name" value="Peptidase_S9_cat"/>
</dbReference>
<name>A0A5S4H0V0_9ACTN</name>
<dbReference type="GO" id="GO:0004252">
    <property type="term" value="F:serine-type endopeptidase activity"/>
    <property type="evidence" value="ECO:0007669"/>
    <property type="project" value="TreeGrafter"/>
</dbReference>
<organism evidence="5 6">
    <name type="scientific">Nonomuraea zeae</name>
    <dbReference type="NCBI Taxonomy" id="1642303"/>
    <lineage>
        <taxon>Bacteria</taxon>
        <taxon>Bacillati</taxon>
        <taxon>Actinomycetota</taxon>
        <taxon>Actinomycetes</taxon>
        <taxon>Streptosporangiales</taxon>
        <taxon>Streptosporangiaceae</taxon>
        <taxon>Nonomuraea</taxon>
    </lineage>
</organism>
<dbReference type="InterPro" id="IPR011042">
    <property type="entry name" value="6-blade_b-propeller_TolB-like"/>
</dbReference>
<evidence type="ECO:0000256" key="2">
    <source>
        <dbReference type="ARBA" id="ARBA00022825"/>
    </source>
</evidence>
<protein>
    <submittedName>
        <fullName evidence="5">S9 family peptidase</fullName>
    </submittedName>
</protein>
<keyword evidence="6" id="KW-1185">Reference proteome</keyword>
<dbReference type="Gene3D" id="2.120.10.30">
    <property type="entry name" value="TolB, C-terminal domain"/>
    <property type="match status" value="2"/>
</dbReference>
<evidence type="ECO:0000313" key="6">
    <source>
        <dbReference type="Proteomes" id="UP000306628"/>
    </source>
</evidence>
<evidence type="ECO:0000313" key="5">
    <source>
        <dbReference type="EMBL" id="TMR38858.1"/>
    </source>
</evidence>
<evidence type="ECO:0000256" key="3">
    <source>
        <dbReference type="SAM" id="MobiDB-lite"/>
    </source>
</evidence>
<dbReference type="GO" id="GO:0006508">
    <property type="term" value="P:proteolysis"/>
    <property type="evidence" value="ECO:0007669"/>
    <property type="project" value="InterPro"/>
</dbReference>
<dbReference type="AlphaFoldDB" id="A0A5S4H0V0"/>
<evidence type="ECO:0000256" key="1">
    <source>
        <dbReference type="ARBA" id="ARBA00022801"/>
    </source>
</evidence>
<dbReference type="PANTHER" id="PTHR42776">
    <property type="entry name" value="SERINE PEPTIDASE S9 FAMILY MEMBER"/>
    <property type="match status" value="1"/>
</dbReference>
<comment type="caution">
    <text evidence="5">The sequence shown here is derived from an EMBL/GenBank/DDBJ whole genome shotgun (WGS) entry which is preliminary data.</text>
</comment>
<reference evidence="5 6" key="1">
    <citation type="submission" date="2019-05" db="EMBL/GenBank/DDBJ databases">
        <title>Draft genome sequence of Nonomuraea zeae DSM 100528.</title>
        <authorList>
            <person name="Saricaoglu S."/>
            <person name="Isik K."/>
        </authorList>
    </citation>
    <scope>NUCLEOTIDE SEQUENCE [LARGE SCALE GENOMIC DNA]</scope>
    <source>
        <strain evidence="5 6">DSM 100528</strain>
    </source>
</reference>
<evidence type="ECO:0000259" key="4">
    <source>
        <dbReference type="Pfam" id="PF00326"/>
    </source>
</evidence>
<dbReference type="InterPro" id="IPR029058">
    <property type="entry name" value="AB_hydrolase_fold"/>
</dbReference>
<keyword evidence="2" id="KW-0645">Protease</keyword>
<dbReference type="Proteomes" id="UP000306628">
    <property type="component" value="Unassembled WGS sequence"/>
</dbReference>
<dbReference type="EMBL" id="VCKX01000006">
    <property type="protein sequence ID" value="TMR38858.1"/>
    <property type="molecule type" value="Genomic_DNA"/>
</dbReference>
<keyword evidence="1" id="KW-0378">Hydrolase</keyword>
<dbReference type="Pfam" id="PF07676">
    <property type="entry name" value="PD40"/>
    <property type="match status" value="2"/>
</dbReference>
<feature type="region of interest" description="Disordered" evidence="3">
    <location>
        <begin position="1"/>
        <end position="23"/>
    </location>
</feature>
<accession>A0A5S4H0V0</accession>